<dbReference type="VEuPathDB" id="VectorBase:BGLB030476"/>
<reference evidence="3" key="1">
    <citation type="submission" date="2020-05" db="UniProtKB">
        <authorList>
            <consortium name="EnsemblMetazoa"/>
        </authorList>
    </citation>
    <scope>IDENTIFICATION</scope>
    <source>
        <strain evidence="3">BB02</strain>
    </source>
</reference>
<dbReference type="Proteomes" id="UP000076420">
    <property type="component" value="Unassembled WGS sequence"/>
</dbReference>
<dbReference type="InterPro" id="IPR029071">
    <property type="entry name" value="Ubiquitin-like_domsf"/>
</dbReference>
<dbReference type="PROSITE" id="PS50053">
    <property type="entry name" value="UBIQUITIN_2"/>
    <property type="match status" value="1"/>
</dbReference>
<name>A0A2C9LFM6_BIOGL</name>
<gene>
    <name evidence="3" type="primary">106052926</name>
</gene>
<proteinExistence type="predicted"/>
<dbReference type="InterPro" id="IPR036533">
    <property type="entry name" value="BAG_dom_sf"/>
</dbReference>
<dbReference type="OrthoDB" id="417450at2759"/>
<dbReference type="Pfam" id="PF00240">
    <property type="entry name" value="ubiquitin"/>
    <property type="match status" value="1"/>
</dbReference>
<dbReference type="EnsemblMetazoa" id="BGLB030476-RA">
    <property type="protein sequence ID" value="BGLB030476-PA"/>
    <property type="gene ID" value="BGLB030476"/>
</dbReference>
<dbReference type="KEGG" id="bgt:106052926"/>
<evidence type="ECO:0000313" key="4">
    <source>
        <dbReference type="Proteomes" id="UP000076420"/>
    </source>
</evidence>
<dbReference type="GO" id="GO:0051087">
    <property type="term" value="F:protein-folding chaperone binding"/>
    <property type="evidence" value="ECO:0007669"/>
    <property type="project" value="InterPro"/>
</dbReference>
<dbReference type="STRING" id="6526.A0A2C9LFM6"/>
<dbReference type="SUPFAM" id="SSF54236">
    <property type="entry name" value="Ubiquitin-like"/>
    <property type="match status" value="1"/>
</dbReference>
<dbReference type="Gene3D" id="3.10.20.90">
    <property type="entry name" value="Phosphatidylinositol 3-kinase Catalytic Subunit, Chain A, domain 1"/>
    <property type="match status" value="1"/>
</dbReference>
<evidence type="ECO:0000313" key="3">
    <source>
        <dbReference type="EnsemblMetazoa" id="BGLB030476-PA"/>
    </source>
</evidence>
<accession>A0A2C9LFM6</accession>
<dbReference type="InterPro" id="IPR003103">
    <property type="entry name" value="BAG_domain"/>
</dbReference>
<sequence>MANIKEEPLPLDIILVFGQKKIPIHLDLSSDDESKFITVEHLSNKVYKETKVEPSCQKLIYKGKALFKTDDTNSLKEPISAFGIHNGDRIMLLARKLEPADAAEKPSQAKKKKDSEVIDQQLNEVDNTTLQQRLEDVQSEVEKICLRCDELVKDSRRISESLALKSCKRSFVLLHEDSMKLLERVDAIHSSNNEEARKLKKSIVGSLQVQLDICEKEIGDLSQKLLDD</sequence>
<evidence type="ECO:0000259" key="2">
    <source>
        <dbReference type="PROSITE" id="PS50053"/>
    </source>
</evidence>
<dbReference type="VEuPathDB" id="VectorBase:BGLAX_026906"/>
<dbReference type="SUPFAM" id="SSF63491">
    <property type="entry name" value="BAG domain"/>
    <property type="match status" value="1"/>
</dbReference>
<organism evidence="3 4">
    <name type="scientific">Biomphalaria glabrata</name>
    <name type="common">Bloodfluke planorb</name>
    <name type="synonym">Freshwater snail</name>
    <dbReference type="NCBI Taxonomy" id="6526"/>
    <lineage>
        <taxon>Eukaryota</taxon>
        <taxon>Metazoa</taxon>
        <taxon>Spiralia</taxon>
        <taxon>Lophotrochozoa</taxon>
        <taxon>Mollusca</taxon>
        <taxon>Gastropoda</taxon>
        <taxon>Heterobranchia</taxon>
        <taxon>Euthyneura</taxon>
        <taxon>Panpulmonata</taxon>
        <taxon>Hygrophila</taxon>
        <taxon>Lymnaeoidea</taxon>
        <taxon>Planorbidae</taxon>
        <taxon>Biomphalaria</taxon>
    </lineage>
</organism>
<dbReference type="Gene3D" id="1.20.58.120">
    <property type="entry name" value="BAG domain"/>
    <property type="match status" value="1"/>
</dbReference>
<evidence type="ECO:0000256" key="1">
    <source>
        <dbReference type="ARBA" id="ARBA00022374"/>
    </source>
</evidence>
<dbReference type="AlphaFoldDB" id="A0A2C9LFM6"/>
<dbReference type="InterPro" id="IPR000626">
    <property type="entry name" value="Ubiquitin-like_dom"/>
</dbReference>
<dbReference type="RefSeq" id="XP_013063843.2">
    <property type="nucleotide sequence ID" value="XM_013208389.2"/>
</dbReference>
<feature type="domain" description="Ubiquitin-like" evidence="2">
    <location>
        <begin position="38"/>
        <end position="99"/>
    </location>
</feature>
<dbReference type="Pfam" id="PF02179">
    <property type="entry name" value="BAG"/>
    <property type="match status" value="1"/>
</dbReference>
<protein>
    <recommendedName>
        <fullName evidence="1">BAG family molecular chaperone regulator 1</fullName>
    </recommendedName>
</protein>